<feature type="chain" id="PRO_5026087689" evidence="4">
    <location>
        <begin position="28"/>
        <end position="1137"/>
    </location>
</feature>
<name>A0A6F9DWH3_9ASCI</name>
<dbReference type="Gene3D" id="1.25.40.10">
    <property type="entry name" value="Tetratricopeptide repeat domain"/>
    <property type="match status" value="3"/>
</dbReference>
<dbReference type="SMART" id="SM00028">
    <property type="entry name" value="TPR"/>
    <property type="match status" value="6"/>
</dbReference>
<feature type="region of interest" description="Disordered" evidence="3">
    <location>
        <begin position="798"/>
        <end position="824"/>
    </location>
</feature>
<dbReference type="Pfam" id="PF13432">
    <property type="entry name" value="TPR_16"/>
    <property type="match status" value="1"/>
</dbReference>
<dbReference type="FunFam" id="1.25.40.10:FF:000061">
    <property type="entry name" value="Tetratricopeptide repeat domain 17"/>
    <property type="match status" value="1"/>
</dbReference>
<evidence type="ECO:0000256" key="1">
    <source>
        <dbReference type="PROSITE-ProRule" id="PRU00339"/>
    </source>
</evidence>
<dbReference type="GO" id="GO:0030041">
    <property type="term" value="P:actin filament polymerization"/>
    <property type="evidence" value="ECO:0007669"/>
    <property type="project" value="TreeGrafter"/>
</dbReference>
<feature type="compositionally biased region" description="Basic and acidic residues" evidence="3">
    <location>
        <begin position="85"/>
        <end position="101"/>
    </location>
</feature>
<dbReference type="InterPro" id="IPR019734">
    <property type="entry name" value="TPR_rpt"/>
</dbReference>
<evidence type="ECO:0000313" key="5">
    <source>
        <dbReference type="EMBL" id="CAB3267326.1"/>
    </source>
</evidence>
<feature type="compositionally biased region" description="Basic and acidic residues" evidence="3">
    <location>
        <begin position="798"/>
        <end position="821"/>
    </location>
</feature>
<evidence type="ECO:0000256" key="2">
    <source>
        <dbReference type="SAM" id="Coils"/>
    </source>
</evidence>
<proteinExistence type="evidence at transcript level"/>
<sequence>MFSILRMHSQCMLSIVCALLLALQSQASTHWVVTEDGRIQQQLESPFAMKKPEDLVTFMRQETKHEYLKKMKEKLLQEQEDIDSNEDKDTDLESRHYRRDKDCRSAGKRLPDFDMFVTSVLPLDHKDVEIYDHIKKRAKGPFMEPNCSTLVELPFSIHAYDHLKGVQDRKNIPKQPMLGLKATLSFLEDEKNAATVIYEALQKNKTSWVLYNLASFYWRMKGDMDAAIECIRRALHYSPEEMKDVALVNLANILHRAHYTLNATAVMHHVLDISDAYNVNYFSIANMYAVLGEYNESIYYYEQTLKGQSDFQAAKSRLSAVKCQFKLQEKLEAQHQSLQRTLRELQKYKVKHEDFLEKQNNFYQLRLSAKTQVDQHMYYEHQRIKEGTFNHKCQVRGNKSGSVLVCNLPTASSGSTSTSKKHPVDYVVDSVKPIPAVAMHKIEISSMKFGTTADGTLLESPVDVAQNVDNLKDENENVVDENNDNVTSAYRQAQYDWRDPSWPPQESCDKYVDHYPAWDEFPSAYVDPETRGFKSRELLTTYIGVAQGEMHPTPWKLPDCAELEQVEGTAYDNIPGIDIKDVVVMFKQDTYLNNFLLMHVNEGRVWPDDLGQRILTAIEKAQKTENEENLWVLYNLAGLFWRVNGNNTKAVQCLRHCLRHVPEQHSDIPLISLSNIMYRVGKLNDAVNLLIYALRANNSEPAAYLSMGNALQAQENITGAVEFYNYAMVLHQQYREAFHALLVVKCFNLKRLKQQQQTDAILNSWEKSKSAPVASEVEEIDTDASTCTGDHVTCQNVEKKSNGDETHKSGDIEESQEKLEDNTDTNEAAVDIAVKLREGKTDASELLKDTDDAINDLINSSGGELDQKLLSAKKLMEQLAEMRNSLGNLVHEAATALDIIDDGEEEINCDEIVAAVDFTYQPDKNEEFWSLDFTDLLSVENEEESFFDPTCELSDLPQLYDVSGMTSVVNRDQFTNYTSDPLFMQLLREVIGDAKSVHEVAYILAVAMHANPTSWRVSMLVSYFWRAQGDAKEVLNCLIRSLVSAPTANHHTILFSLADFLARLPNIQDAIHLLDQALNLHPSSHRLHQLAANIYASAGDYANAKKHFEETLNLHSACQDCQRRKWAASCLLKQNQP</sequence>
<dbReference type="GO" id="GO:0005737">
    <property type="term" value="C:cytoplasm"/>
    <property type="evidence" value="ECO:0007669"/>
    <property type="project" value="TreeGrafter"/>
</dbReference>
<dbReference type="SUPFAM" id="SSF48452">
    <property type="entry name" value="TPR-like"/>
    <property type="match status" value="1"/>
</dbReference>
<dbReference type="EMBL" id="LR791464">
    <property type="protein sequence ID" value="CAB3267326.1"/>
    <property type="molecule type" value="mRNA"/>
</dbReference>
<dbReference type="PANTHER" id="PTHR16091">
    <property type="entry name" value="TTC17 PROTEIN"/>
    <property type="match status" value="1"/>
</dbReference>
<feature type="repeat" description="TPR" evidence="1">
    <location>
        <begin position="1051"/>
        <end position="1084"/>
    </location>
</feature>
<dbReference type="InterPro" id="IPR011990">
    <property type="entry name" value="TPR-like_helical_dom_sf"/>
</dbReference>
<evidence type="ECO:0000256" key="4">
    <source>
        <dbReference type="SAM" id="SignalP"/>
    </source>
</evidence>
<keyword evidence="2" id="KW-0175">Coiled coil</keyword>
<keyword evidence="1" id="KW-0802">TPR repeat</keyword>
<dbReference type="InterPro" id="IPR052630">
    <property type="entry name" value="TTC17"/>
</dbReference>
<dbReference type="GO" id="GO:0015629">
    <property type="term" value="C:actin cytoskeleton"/>
    <property type="evidence" value="ECO:0007669"/>
    <property type="project" value="TreeGrafter"/>
</dbReference>
<accession>A0A6F9DWH3</accession>
<dbReference type="AlphaFoldDB" id="A0A6F9DWH3"/>
<dbReference type="Pfam" id="PF13176">
    <property type="entry name" value="TPR_7"/>
    <property type="match status" value="1"/>
</dbReference>
<dbReference type="PROSITE" id="PS50005">
    <property type="entry name" value="TPR"/>
    <property type="match status" value="1"/>
</dbReference>
<feature type="coiled-coil region" evidence="2">
    <location>
        <begin position="328"/>
        <end position="358"/>
    </location>
</feature>
<feature type="coiled-coil region" evidence="2">
    <location>
        <begin position="865"/>
        <end position="892"/>
    </location>
</feature>
<reference evidence="5" key="1">
    <citation type="submission" date="2020-04" db="EMBL/GenBank/DDBJ databases">
        <authorList>
            <person name="Neveu A P."/>
        </authorList>
    </citation>
    <scope>NUCLEOTIDE SEQUENCE</scope>
    <source>
        <tissue evidence="5">Whole embryo</tissue>
    </source>
</reference>
<organism evidence="5">
    <name type="scientific">Phallusia mammillata</name>
    <dbReference type="NCBI Taxonomy" id="59560"/>
    <lineage>
        <taxon>Eukaryota</taxon>
        <taxon>Metazoa</taxon>
        <taxon>Chordata</taxon>
        <taxon>Tunicata</taxon>
        <taxon>Ascidiacea</taxon>
        <taxon>Phlebobranchia</taxon>
        <taxon>Ascidiidae</taxon>
        <taxon>Phallusia</taxon>
    </lineage>
</organism>
<keyword evidence="4" id="KW-0732">Signal</keyword>
<protein>
    <submittedName>
        <fullName evidence="5">Tetratricopeptide repeat protein 17-like</fullName>
    </submittedName>
</protein>
<feature type="signal peptide" evidence="4">
    <location>
        <begin position="1"/>
        <end position="27"/>
    </location>
</feature>
<dbReference type="PANTHER" id="PTHR16091:SF1">
    <property type="entry name" value="TETRATRICOPEPTIDE REPEAT PROTEIN 17"/>
    <property type="match status" value="1"/>
</dbReference>
<gene>
    <name evidence="5" type="primary">Ttc17</name>
</gene>
<feature type="region of interest" description="Disordered" evidence="3">
    <location>
        <begin position="79"/>
        <end position="101"/>
    </location>
</feature>
<evidence type="ECO:0000256" key="3">
    <source>
        <dbReference type="SAM" id="MobiDB-lite"/>
    </source>
</evidence>